<dbReference type="OrthoDB" id="3064660at2759"/>
<reference evidence="1 2" key="1">
    <citation type="submission" date="2017-04" db="EMBL/GenBank/DDBJ databases">
        <title>Genome Sequence of the Model Brown-Rot Fungus Postia placenta SB12.</title>
        <authorList>
            <consortium name="DOE Joint Genome Institute"/>
            <person name="Gaskell J."/>
            <person name="Kersten P."/>
            <person name="Larrondo L.F."/>
            <person name="Canessa P."/>
            <person name="Martinez D."/>
            <person name="Hibbett D."/>
            <person name="Schmoll M."/>
            <person name="Kubicek C.P."/>
            <person name="Martinez A.T."/>
            <person name="Yadav J."/>
            <person name="Master E."/>
            <person name="Magnuson J.K."/>
            <person name="James T."/>
            <person name="Yaver D."/>
            <person name="Berka R."/>
            <person name="Labutti K."/>
            <person name="Lipzen A."/>
            <person name="Aerts A."/>
            <person name="Barry K."/>
            <person name="Henrissat B."/>
            <person name="Blanchette R."/>
            <person name="Grigoriev I."/>
            <person name="Cullen D."/>
        </authorList>
    </citation>
    <scope>NUCLEOTIDE SEQUENCE [LARGE SCALE GENOMIC DNA]</scope>
    <source>
        <strain evidence="1 2">MAD-698-R-SB12</strain>
    </source>
</reference>
<gene>
    <name evidence="1" type="ORF">POSPLADRAFT_1143433</name>
</gene>
<dbReference type="AlphaFoldDB" id="A0A1X6N1W3"/>
<keyword evidence="2" id="KW-1185">Reference proteome</keyword>
<organism evidence="1 2">
    <name type="scientific">Postia placenta MAD-698-R-SB12</name>
    <dbReference type="NCBI Taxonomy" id="670580"/>
    <lineage>
        <taxon>Eukaryota</taxon>
        <taxon>Fungi</taxon>
        <taxon>Dikarya</taxon>
        <taxon>Basidiomycota</taxon>
        <taxon>Agaricomycotina</taxon>
        <taxon>Agaricomycetes</taxon>
        <taxon>Polyporales</taxon>
        <taxon>Adustoporiaceae</taxon>
        <taxon>Rhodonia</taxon>
    </lineage>
</organism>
<name>A0A1X6N1W3_9APHY</name>
<dbReference type="GeneID" id="36330512"/>
<evidence type="ECO:0000313" key="2">
    <source>
        <dbReference type="Proteomes" id="UP000194127"/>
    </source>
</evidence>
<accession>A0A1X6N1W3</accession>
<dbReference type="EMBL" id="KZ110597">
    <property type="protein sequence ID" value="OSX62443.1"/>
    <property type="molecule type" value="Genomic_DNA"/>
</dbReference>
<dbReference type="RefSeq" id="XP_024339237.1">
    <property type="nucleotide sequence ID" value="XM_024485563.1"/>
</dbReference>
<evidence type="ECO:0008006" key="3">
    <source>
        <dbReference type="Google" id="ProtNLM"/>
    </source>
</evidence>
<sequence length="323" mass="35837">MVPLLSLLPQSEGPNICSVLIATLHHGPHLGIPTLSPLAPAYPSLLPVQVKHEETPISLQTLCQSQSLWRVKKESWSPSLLFLVGPHHQLHSPPCLQSLTYVALPPQFLQCLHHCRHHEAALRISPHEVNTTLTSIELKVQVALSLLDGDACTWATPLFAQLVSVQIGARGATTPFTNEAAFATAFQAHFGNLDDETAAQVELAKLCADKSMHEKCTAAEFSMLFKGLADHSGYGDLEFRDKYLSGILSHVYRKIELETFTTWEDTDKCTTALEEADAEGHVVVPPVAKCFGQHQRSRRKRRLPQQLLWLREARVSSFQVPQL</sequence>
<protein>
    <recommendedName>
        <fullName evidence="3">Retrotransposon gag domain-containing protein</fullName>
    </recommendedName>
</protein>
<proteinExistence type="predicted"/>
<dbReference type="Proteomes" id="UP000194127">
    <property type="component" value="Unassembled WGS sequence"/>
</dbReference>
<evidence type="ECO:0000313" key="1">
    <source>
        <dbReference type="EMBL" id="OSX62443.1"/>
    </source>
</evidence>